<reference evidence="1 2" key="1">
    <citation type="journal article" date="2009" name="Stand. Genomic Sci.">
        <title>Complete genome sequence of Stackebrandtia nassauensis type strain (LLR-40K-21).</title>
        <authorList>
            <person name="Munk C."/>
            <person name="Lapidus A."/>
            <person name="Copeland A."/>
            <person name="Jando M."/>
            <person name="Mayilraj S."/>
            <person name="Glavina Del Rio T."/>
            <person name="Nolan M."/>
            <person name="Chen F."/>
            <person name="Lucas S."/>
            <person name="Tice H."/>
            <person name="Cheng J.F."/>
            <person name="Han C."/>
            <person name="Detter J.C."/>
            <person name="Bruce D."/>
            <person name="Goodwin L."/>
            <person name="Chain P."/>
            <person name="Pitluck S."/>
            <person name="Goker M."/>
            <person name="Ovchinikova G."/>
            <person name="Pati A."/>
            <person name="Ivanova N."/>
            <person name="Mavromatis K."/>
            <person name="Chen A."/>
            <person name="Palaniappan K."/>
            <person name="Land M."/>
            <person name="Hauser L."/>
            <person name="Chang Y.J."/>
            <person name="Jeffries C.D."/>
            <person name="Bristow J."/>
            <person name="Eisen J.A."/>
            <person name="Markowitz V."/>
            <person name="Hugenholtz P."/>
            <person name="Kyrpides N.C."/>
            <person name="Klenk H.P."/>
        </authorList>
    </citation>
    <scope>NUCLEOTIDE SEQUENCE [LARGE SCALE GENOMIC DNA]</scope>
    <source>
        <strain evidence="2">DSM 44728 / CIP 108903 / NRRL B-16338 / NBRC 102104 / LLR-40K-21</strain>
    </source>
</reference>
<dbReference type="STRING" id="446470.Snas_0043"/>
<evidence type="ECO:0000313" key="1">
    <source>
        <dbReference type="EMBL" id="ADD39765.1"/>
    </source>
</evidence>
<dbReference type="AlphaFoldDB" id="D3QC31"/>
<proteinExistence type="predicted"/>
<dbReference type="Proteomes" id="UP000000844">
    <property type="component" value="Chromosome"/>
</dbReference>
<evidence type="ECO:0000313" key="2">
    <source>
        <dbReference type="Proteomes" id="UP000000844"/>
    </source>
</evidence>
<name>D3QC31_STANL</name>
<keyword evidence="2" id="KW-1185">Reference proteome</keyword>
<dbReference type="EMBL" id="CP001778">
    <property type="protein sequence ID" value="ADD39765.1"/>
    <property type="molecule type" value="Genomic_DNA"/>
</dbReference>
<dbReference type="HOGENOM" id="CLU_1757705_0_0_11"/>
<gene>
    <name evidence="1" type="ordered locus">Snas_0043</name>
</gene>
<dbReference type="KEGG" id="sna:Snas_0043"/>
<organism evidence="1 2">
    <name type="scientific">Stackebrandtia nassauensis (strain DSM 44728 / CIP 108903 / NRRL B-16338 / NBRC 102104 / LLR-40K-21)</name>
    <dbReference type="NCBI Taxonomy" id="446470"/>
    <lineage>
        <taxon>Bacteria</taxon>
        <taxon>Bacillati</taxon>
        <taxon>Actinomycetota</taxon>
        <taxon>Actinomycetes</taxon>
        <taxon>Glycomycetales</taxon>
        <taxon>Glycomycetaceae</taxon>
        <taxon>Stackebrandtia</taxon>
    </lineage>
</organism>
<protein>
    <submittedName>
        <fullName evidence="1">Uncharacterized protein</fullName>
    </submittedName>
</protein>
<sequence length="148" mass="16198">MTAEGGITVSLELGCLARHDTRSLAREVRAAVSGVLAAWRRAGDQVLLRELEPDALDQAWQTPAGRRLRPFVDALERLEVTGVGRRGVAKVGMTDGKLRVAFRPEALELRESELGAEIDSALISMYDHRSTEAARLYDELVATEKAEA</sequence>
<accession>D3QC31</accession>